<evidence type="ECO:0000259" key="1">
    <source>
        <dbReference type="Pfam" id="PF17919"/>
    </source>
</evidence>
<organism evidence="2 3">
    <name type="scientific">Cajanus cajan</name>
    <name type="common">Pigeon pea</name>
    <name type="synonym">Cajanus indicus</name>
    <dbReference type="NCBI Taxonomy" id="3821"/>
    <lineage>
        <taxon>Eukaryota</taxon>
        <taxon>Viridiplantae</taxon>
        <taxon>Streptophyta</taxon>
        <taxon>Embryophyta</taxon>
        <taxon>Tracheophyta</taxon>
        <taxon>Spermatophyta</taxon>
        <taxon>Magnoliopsida</taxon>
        <taxon>eudicotyledons</taxon>
        <taxon>Gunneridae</taxon>
        <taxon>Pentapetalae</taxon>
        <taxon>rosids</taxon>
        <taxon>fabids</taxon>
        <taxon>Fabales</taxon>
        <taxon>Fabaceae</taxon>
        <taxon>Papilionoideae</taxon>
        <taxon>50 kb inversion clade</taxon>
        <taxon>NPAAA clade</taxon>
        <taxon>indigoferoid/millettioid clade</taxon>
        <taxon>Phaseoleae</taxon>
        <taxon>Cajanus</taxon>
    </lineage>
</organism>
<feature type="domain" description="Reverse transcriptase/retrotransposon-derived protein RNase H-like" evidence="1">
    <location>
        <begin position="94"/>
        <end position="140"/>
    </location>
</feature>
<gene>
    <name evidence="2" type="ORF">KK1_002123</name>
</gene>
<accession>A0A151SM59</accession>
<protein>
    <recommendedName>
        <fullName evidence="1">Reverse transcriptase/retrotransposon-derived protein RNase H-like domain-containing protein</fullName>
    </recommendedName>
</protein>
<dbReference type="PANTHER" id="PTHR33064:SF37">
    <property type="entry name" value="RIBONUCLEASE H"/>
    <property type="match status" value="1"/>
</dbReference>
<evidence type="ECO:0000313" key="2">
    <source>
        <dbReference type="EMBL" id="KYP55897.1"/>
    </source>
</evidence>
<dbReference type="FunFam" id="3.30.70.270:FF:000020">
    <property type="entry name" value="Transposon Tf2-6 polyprotein-like Protein"/>
    <property type="match status" value="1"/>
</dbReference>
<dbReference type="SUPFAM" id="SSF56672">
    <property type="entry name" value="DNA/RNA polymerases"/>
    <property type="match status" value="1"/>
</dbReference>
<dbReference type="Pfam" id="PF17919">
    <property type="entry name" value="RT_RNaseH_2"/>
    <property type="match status" value="1"/>
</dbReference>
<dbReference type="PANTHER" id="PTHR33064">
    <property type="entry name" value="POL PROTEIN"/>
    <property type="match status" value="1"/>
</dbReference>
<dbReference type="OMA" id="CEFTQPE"/>
<dbReference type="Gene3D" id="3.30.70.270">
    <property type="match status" value="2"/>
</dbReference>
<sequence>MVLQLLQENKLYAKLSKCSFGQPQVEYLGHMISGNYIYIEASKIQVILAWPIPTNLKQLWGFLRLTCYYRRFIKGYAALVGPLTELLKKDNFHWQDEASLAFAKLKKALTQAPILALPDFALPFQLETDVSGLGIGAILS</sequence>
<dbReference type="InterPro" id="IPR051320">
    <property type="entry name" value="Viral_Replic_Matur_Polypro"/>
</dbReference>
<evidence type="ECO:0000313" key="3">
    <source>
        <dbReference type="Proteomes" id="UP000075243"/>
    </source>
</evidence>
<dbReference type="Proteomes" id="UP000075243">
    <property type="component" value="Chromosome 11"/>
</dbReference>
<dbReference type="AlphaFoldDB" id="A0A151SM59"/>
<name>A0A151SM59_CAJCA</name>
<dbReference type="EMBL" id="CM003613">
    <property type="protein sequence ID" value="KYP55897.1"/>
    <property type="molecule type" value="Genomic_DNA"/>
</dbReference>
<proteinExistence type="predicted"/>
<reference evidence="2 3" key="1">
    <citation type="journal article" date="2012" name="Nat. Biotechnol.">
        <title>Draft genome sequence of pigeonpea (Cajanus cajan), an orphan legume crop of resource-poor farmers.</title>
        <authorList>
            <person name="Varshney R.K."/>
            <person name="Chen W."/>
            <person name="Li Y."/>
            <person name="Bharti A.K."/>
            <person name="Saxena R.K."/>
            <person name="Schlueter J.A."/>
            <person name="Donoghue M.T."/>
            <person name="Azam S."/>
            <person name="Fan G."/>
            <person name="Whaley A.M."/>
            <person name="Farmer A.D."/>
            <person name="Sheridan J."/>
            <person name="Iwata A."/>
            <person name="Tuteja R."/>
            <person name="Penmetsa R.V."/>
            <person name="Wu W."/>
            <person name="Upadhyaya H.D."/>
            <person name="Yang S.P."/>
            <person name="Shah T."/>
            <person name="Saxena K.B."/>
            <person name="Michael T."/>
            <person name="McCombie W.R."/>
            <person name="Yang B."/>
            <person name="Zhang G."/>
            <person name="Yang H."/>
            <person name="Wang J."/>
            <person name="Spillane C."/>
            <person name="Cook D.R."/>
            <person name="May G.D."/>
            <person name="Xu X."/>
            <person name="Jackson S.A."/>
        </authorList>
    </citation>
    <scope>NUCLEOTIDE SEQUENCE [LARGE SCALE GENOMIC DNA]</scope>
    <source>
        <strain evidence="3">cv. Asha</strain>
    </source>
</reference>
<keyword evidence="3" id="KW-1185">Reference proteome</keyword>
<dbReference type="Gramene" id="C.cajan_02072.t">
    <property type="protein sequence ID" value="C.cajan_02072.t.cds1"/>
    <property type="gene ID" value="C.cajan_02072"/>
</dbReference>
<dbReference type="InterPro" id="IPR041577">
    <property type="entry name" value="RT_RNaseH_2"/>
</dbReference>
<dbReference type="InterPro" id="IPR043128">
    <property type="entry name" value="Rev_trsase/Diguanyl_cyclase"/>
</dbReference>
<dbReference type="InterPro" id="IPR043502">
    <property type="entry name" value="DNA/RNA_pol_sf"/>
</dbReference>